<evidence type="ECO:0000313" key="8">
    <source>
        <dbReference type="Proteomes" id="UP000297564"/>
    </source>
</evidence>
<dbReference type="PANTHER" id="PTHR11472:SF34">
    <property type="entry name" value="REGULATOR OF TELOMERE ELONGATION HELICASE 1"/>
    <property type="match status" value="1"/>
</dbReference>
<feature type="domain" description="Helicase ATP-binding" evidence="6">
    <location>
        <begin position="27"/>
        <end position="299"/>
    </location>
</feature>
<accession>A0A4Z0BY56</accession>
<evidence type="ECO:0000259" key="6">
    <source>
        <dbReference type="PROSITE" id="PS51193"/>
    </source>
</evidence>
<dbReference type="AlphaFoldDB" id="A0A4Z0BY56"/>
<sequence length="707" mass="75490">MHTPESTPTGPPSLQDAVREAFEAGAALSRAADAFRPRTGQTDMAMAVARTIESGGVLVVEAGTGVGKTFSYLVPALLSGERVLLSTATKTLQDQLYGRDLPRLVKALGLPVRTALLKGRGSYLCVHRMEMARQDASLPDRSALRTLAKVESWAQVTRSGDLSELPGLDERSPIIPLVTSTRENCLGSQCPRFRACHVANARREALAADVVVINHHLFFADLAVRESGMAELLPSVRVAIFDEAHQLNETGVQFLGAHLATGQLIDFARDLLGAGLQLARGLVDWQGVASAVERAARDLRLVVGRTPTGARLRWTGAAPEQADEHDWQSALDGVARACEEAMEALETVSEIAPDFVRLSERAHSLAQRADRFAQPGPSGVVRWVDVGLQLRLLESPLDIAEAVRTRLLGQSPAGDPASESTQNDAADDEARSIRAEAAASRAWIFTSATLGDDARLSWFTEPCGLQGAEVLRVGSPFDYARQAALFVPRDMPRPGDPLHSTRVAAVAAQAAGALGGRTLVLTTTLRALRTIGDALQTRFGIEGGLDILVQGQGPKRSLIERFREGATQGRPGCVLVASASFWEGVDVPGDELQAVVIDKLPFPPPGDPLVEARSKRLESSGRSAFSDYHLPEAAVALKQGAGRLIRRETDTGILVVCDPRLATMGYGRRLLAALPPMRRLDSMDAFEAALATLAAATRASTTDPASA</sequence>
<proteinExistence type="inferred from homology"/>
<evidence type="ECO:0000256" key="3">
    <source>
        <dbReference type="ARBA" id="ARBA00022840"/>
    </source>
</evidence>
<evidence type="ECO:0000313" key="7">
    <source>
        <dbReference type="EMBL" id="TFZ03228.1"/>
    </source>
</evidence>
<dbReference type="SMART" id="SM00491">
    <property type="entry name" value="HELICc2"/>
    <property type="match status" value="1"/>
</dbReference>
<comment type="similarity">
    <text evidence="4">Belongs to the helicase family. DinG subfamily.</text>
</comment>
<keyword evidence="1" id="KW-0547">Nucleotide-binding</keyword>
<evidence type="ECO:0000256" key="5">
    <source>
        <dbReference type="SAM" id="MobiDB-lite"/>
    </source>
</evidence>
<keyword evidence="2" id="KW-0378">Hydrolase</keyword>
<organism evidence="7 8">
    <name type="scientific">Ramlibacter rhizophilus</name>
    <dbReference type="NCBI Taxonomy" id="1781167"/>
    <lineage>
        <taxon>Bacteria</taxon>
        <taxon>Pseudomonadati</taxon>
        <taxon>Pseudomonadota</taxon>
        <taxon>Betaproteobacteria</taxon>
        <taxon>Burkholderiales</taxon>
        <taxon>Comamonadaceae</taxon>
        <taxon>Ramlibacter</taxon>
    </lineage>
</organism>
<protein>
    <submittedName>
        <fullName evidence="7">ATP-dependent DNA helicase</fullName>
    </submittedName>
</protein>
<keyword evidence="8" id="KW-1185">Reference proteome</keyword>
<dbReference type="OrthoDB" id="9805194at2"/>
<reference evidence="7 8" key="1">
    <citation type="submission" date="2019-03" db="EMBL/GenBank/DDBJ databases">
        <title>Ramlibacter rhizophilus CCTCC AB2015357, whole genome shotgun sequence.</title>
        <authorList>
            <person name="Zhang X."/>
            <person name="Feng G."/>
            <person name="Zhu H."/>
        </authorList>
    </citation>
    <scope>NUCLEOTIDE SEQUENCE [LARGE SCALE GENOMIC DNA]</scope>
    <source>
        <strain evidence="7 8">CCTCC AB2015357</strain>
    </source>
</reference>
<dbReference type="Proteomes" id="UP000297564">
    <property type="component" value="Unassembled WGS sequence"/>
</dbReference>
<dbReference type="PANTHER" id="PTHR11472">
    <property type="entry name" value="DNA REPAIR DEAD HELICASE RAD3/XP-D SUBFAMILY MEMBER"/>
    <property type="match status" value="1"/>
</dbReference>
<dbReference type="Gene3D" id="3.40.50.300">
    <property type="entry name" value="P-loop containing nucleotide triphosphate hydrolases"/>
    <property type="match status" value="2"/>
</dbReference>
<dbReference type="GO" id="GO:0006139">
    <property type="term" value="P:nucleobase-containing compound metabolic process"/>
    <property type="evidence" value="ECO:0007669"/>
    <property type="project" value="InterPro"/>
</dbReference>
<dbReference type="PROSITE" id="PS51193">
    <property type="entry name" value="HELICASE_ATP_BIND_2"/>
    <property type="match status" value="1"/>
</dbReference>
<evidence type="ECO:0000256" key="2">
    <source>
        <dbReference type="ARBA" id="ARBA00022801"/>
    </source>
</evidence>
<gene>
    <name evidence="7" type="ORF">EZ242_04890</name>
</gene>
<dbReference type="InterPro" id="IPR006555">
    <property type="entry name" value="ATP-dep_Helicase_C"/>
</dbReference>
<dbReference type="GO" id="GO:0016818">
    <property type="term" value="F:hydrolase activity, acting on acid anhydrides, in phosphorus-containing anhydrides"/>
    <property type="evidence" value="ECO:0007669"/>
    <property type="project" value="InterPro"/>
</dbReference>
<evidence type="ECO:0000256" key="4">
    <source>
        <dbReference type="ARBA" id="ARBA00038058"/>
    </source>
</evidence>
<dbReference type="Pfam" id="PF13307">
    <property type="entry name" value="Helicase_C_2"/>
    <property type="match status" value="1"/>
</dbReference>
<dbReference type="GO" id="GO:0005524">
    <property type="term" value="F:ATP binding"/>
    <property type="evidence" value="ECO:0007669"/>
    <property type="project" value="UniProtKB-KW"/>
</dbReference>
<dbReference type="GO" id="GO:0003676">
    <property type="term" value="F:nucleic acid binding"/>
    <property type="evidence" value="ECO:0007669"/>
    <property type="project" value="InterPro"/>
</dbReference>
<keyword evidence="3" id="KW-0067">ATP-binding</keyword>
<dbReference type="SUPFAM" id="SSF52540">
    <property type="entry name" value="P-loop containing nucleoside triphosphate hydrolases"/>
    <property type="match status" value="2"/>
</dbReference>
<evidence type="ECO:0000256" key="1">
    <source>
        <dbReference type="ARBA" id="ARBA00022741"/>
    </source>
</evidence>
<keyword evidence="7" id="KW-0347">Helicase</keyword>
<dbReference type="EMBL" id="SMLL01000002">
    <property type="protein sequence ID" value="TFZ03228.1"/>
    <property type="molecule type" value="Genomic_DNA"/>
</dbReference>
<name>A0A4Z0BY56_9BURK</name>
<comment type="caution">
    <text evidence="7">The sequence shown here is derived from an EMBL/GenBank/DDBJ whole genome shotgun (WGS) entry which is preliminary data.</text>
</comment>
<dbReference type="InterPro" id="IPR014013">
    <property type="entry name" value="Helic_SF1/SF2_ATP-bd_DinG/Rad3"/>
</dbReference>
<feature type="region of interest" description="Disordered" evidence="5">
    <location>
        <begin position="410"/>
        <end position="431"/>
    </location>
</feature>
<dbReference type="InterPro" id="IPR027417">
    <property type="entry name" value="P-loop_NTPase"/>
</dbReference>
<dbReference type="GO" id="GO:0003678">
    <property type="term" value="F:DNA helicase activity"/>
    <property type="evidence" value="ECO:0007669"/>
    <property type="project" value="TreeGrafter"/>
</dbReference>
<dbReference type="InterPro" id="IPR045028">
    <property type="entry name" value="DinG/Rad3-like"/>
</dbReference>